<dbReference type="GO" id="GO:0030246">
    <property type="term" value="F:carbohydrate binding"/>
    <property type="evidence" value="ECO:0007669"/>
    <property type="project" value="TreeGrafter"/>
</dbReference>
<dbReference type="InterPro" id="IPR006103">
    <property type="entry name" value="Glyco_hydro_2_cat"/>
</dbReference>
<dbReference type="AlphaFoldDB" id="A0A3P7F7G6"/>
<dbReference type="PANTHER" id="PTHR10066">
    <property type="entry name" value="BETA-GLUCURONIDASE"/>
    <property type="match status" value="1"/>
</dbReference>
<evidence type="ECO:0000256" key="1">
    <source>
        <dbReference type="ARBA" id="ARBA00007401"/>
    </source>
</evidence>
<dbReference type="GO" id="GO:0019391">
    <property type="term" value="P:glucuronoside catabolic process"/>
    <property type="evidence" value="ECO:0007669"/>
    <property type="project" value="TreeGrafter"/>
</dbReference>
<organism evidence="3">
    <name type="scientific">Toxocara canis</name>
    <name type="common">Canine roundworm</name>
    <dbReference type="NCBI Taxonomy" id="6265"/>
    <lineage>
        <taxon>Eukaryota</taxon>
        <taxon>Metazoa</taxon>
        <taxon>Ecdysozoa</taxon>
        <taxon>Nematoda</taxon>
        <taxon>Chromadorea</taxon>
        <taxon>Rhabditida</taxon>
        <taxon>Spirurina</taxon>
        <taxon>Ascaridomorpha</taxon>
        <taxon>Ascaridoidea</taxon>
        <taxon>Toxocaridae</taxon>
        <taxon>Toxocara</taxon>
    </lineage>
</organism>
<gene>
    <name evidence="3" type="ORF">TCNE_LOCUS762</name>
</gene>
<feature type="domain" description="Glycoside hydrolase family 2 catalytic" evidence="2">
    <location>
        <begin position="2"/>
        <end position="82"/>
    </location>
</feature>
<dbReference type="Gene3D" id="3.20.20.80">
    <property type="entry name" value="Glycosidases"/>
    <property type="match status" value="1"/>
</dbReference>
<name>A0A3P7F7G6_TOXCA</name>
<reference evidence="3" key="1">
    <citation type="submission" date="2018-11" db="EMBL/GenBank/DDBJ databases">
        <authorList>
            <consortium name="Pathogen Informatics"/>
        </authorList>
    </citation>
    <scope>NUCLEOTIDE SEQUENCE [LARGE SCALE GENOMIC DNA]</scope>
</reference>
<dbReference type="GO" id="GO:0005615">
    <property type="term" value="C:extracellular space"/>
    <property type="evidence" value="ECO:0007669"/>
    <property type="project" value="TreeGrafter"/>
</dbReference>
<dbReference type="SUPFAM" id="SSF51445">
    <property type="entry name" value="(Trans)glycosidases"/>
    <property type="match status" value="1"/>
</dbReference>
<protein>
    <recommendedName>
        <fullName evidence="2">Glycoside hydrolase family 2 catalytic domain-containing protein</fullName>
    </recommendedName>
</protein>
<dbReference type="Pfam" id="PF02836">
    <property type="entry name" value="Glyco_hydro_2_C"/>
    <property type="match status" value="1"/>
</dbReference>
<dbReference type="EMBL" id="UYWY01000431">
    <property type="protein sequence ID" value="VDM24824.1"/>
    <property type="molecule type" value="Genomic_DNA"/>
</dbReference>
<dbReference type="GO" id="GO:0004566">
    <property type="term" value="F:beta-glucuronidase activity"/>
    <property type="evidence" value="ECO:0007669"/>
    <property type="project" value="TreeGrafter"/>
</dbReference>
<dbReference type="GO" id="GO:0005975">
    <property type="term" value="P:carbohydrate metabolic process"/>
    <property type="evidence" value="ECO:0007669"/>
    <property type="project" value="InterPro"/>
</dbReference>
<dbReference type="InterPro" id="IPR017853">
    <property type="entry name" value="GH"/>
</dbReference>
<accession>A0A3P7F7G6</accession>
<sequence length="129" mass="14798">MFQEPSRDFSEQYQNDLLDRTHTAFDILRINKTIAGEMIWNFADFMTAQDVTRAVGNHKGVLTRTRQTKMAAYTLKRRYEKLSLEEQLSVFKTTTPSSVSSSYRDLIIPSKATSQEITDTDSYALTDVT</sequence>
<dbReference type="PANTHER" id="PTHR10066:SF67">
    <property type="entry name" value="BETA-GLUCURONIDASE"/>
    <property type="match status" value="1"/>
</dbReference>
<evidence type="ECO:0000313" key="3">
    <source>
        <dbReference type="EMBL" id="VDM24824.1"/>
    </source>
</evidence>
<proteinExistence type="inferred from homology"/>
<evidence type="ECO:0000259" key="2">
    <source>
        <dbReference type="Pfam" id="PF02836"/>
    </source>
</evidence>
<comment type="similarity">
    <text evidence="1">Belongs to the glycosyl hydrolase 2 family.</text>
</comment>